<keyword evidence="6 9" id="KW-1133">Transmembrane helix</keyword>
<organism evidence="11 12">
    <name type="scientific">Meripilus lineatus</name>
    <dbReference type="NCBI Taxonomy" id="2056292"/>
    <lineage>
        <taxon>Eukaryota</taxon>
        <taxon>Fungi</taxon>
        <taxon>Dikarya</taxon>
        <taxon>Basidiomycota</taxon>
        <taxon>Agaricomycotina</taxon>
        <taxon>Agaricomycetes</taxon>
        <taxon>Polyporales</taxon>
        <taxon>Meripilaceae</taxon>
        <taxon>Meripilus</taxon>
    </lineage>
</organism>
<evidence type="ECO:0000256" key="3">
    <source>
        <dbReference type="ARBA" id="ARBA00022448"/>
    </source>
</evidence>
<protein>
    <recommendedName>
        <fullName evidence="10">Amino acid transporter transmembrane domain-containing protein</fullName>
    </recommendedName>
</protein>
<comment type="subcellular location">
    <subcellularLocation>
        <location evidence="1">Membrane</location>
        <topology evidence="1">Multi-pass membrane protein</topology>
    </subcellularLocation>
</comment>
<accession>A0AAD5UWV6</accession>
<feature type="domain" description="Amino acid transporter transmembrane" evidence="10">
    <location>
        <begin position="199"/>
        <end position="247"/>
    </location>
</feature>
<feature type="transmembrane region" description="Helical" evidence="9">
    <location>
        <begin position="290"/>
        <end position="307"/>
    </location>
</feature>
<dbReference type="InterPro" id="IPR013057">
    <property type="entry name" value="AA_transpt_TM"/>
</dbReference>
<name>A0AAD5UWV6_9APHY</name>
<evidence type="ECO:0000256" key="6">
    <source>
        <dbReference type="ARBA" id="ARBA00022989"/>
    </source>
</evidence>
<evidence type="ECO:0000313" key="11">
    <source>
        <dbReference type="EMBL" id="KAJ3476677.1"/>
    </source>
</evidence>
<sequence length="591" mass="64088">MTSLPARFSFSAQSASGVRDAIASYRRAQTYLSDSVSASADESDLEDEFVFDEEHDIETPIPEVNEPSPSPSRDDDQAVVGELEWDEEDSDTTPGPSEVDPLYGFLAPRAHTPNLLGSHSPHTHHERTPLLRKTTSLSFLEHRGPRQPLDAYRTVAQPIAKDVLQIAKVRRASQLSVASRTDARRVSTGRAPKYIPSGQSTFGQTLFNAIAILLGIGMLSEPLAFAYAGWIGGTLLIISYGLISCYTKAFGPRSGSWISALFCLELFTVSVALVTLFADSLHSVEPSYSVTFYKIIGLLIIVPTMLMPLSLLSYASILGILSTLLIITIIFIDGFSKPESPGSLWQPATTSFSAGNLGELGVSFGLFMAGFSGHAVVPSLVRDMVDPSQFDVMIDYAFLVATAVYATIGIAGYFMFGNTVSDEFSKDLMKIPEYNQFINQVALWGLVLSPLSKYALATRPMNLTIEMLLGIDPTTHHDEGHEVNLKPDSNDVQHGHIPYQRNSGFILRRILTILERTAMAALSVAVSVVVPEFSSMMAFLGSFSSFLLCVIGPISAKIALAGHASRLDLIILIGAIIMATWGTVAAFWSAT</sequence>
<feature type="region of interest" description="Disordered" evidence="8">
    <location>
        <begin position="32"/>
        <end position="77"/>
    </location>
</feature>
<feature type="transmembrane region" description="Helical" evidence="9">
    <location>
        <begin position="536"/>
        <end position="555"/>
    </location>
</feature>
<dbReference type="EMBL" id="JANAWD010000680">
    <property type="protein sequence ID" value="KAJ3476677.1"/>
    <property type="molecule type" value="Genomic_DNA"/>
</dbReference>
<dbReference type="Proteomes" id="UP001212997">
    <property type="component" value="Unassembled WGS sequence"/>
</dbReference>
<feature type="transmembrane region" description="Helical" evidence="9">
    <location>
        <begin position="567"/>
        <end position="588"/>
    </location>
</feature>
<feature type="transmembrane region" description="Helical" evidence="9">
    <location>
        <begin position="314"/>
        <end position="332"/>
    </location>
</feature>
<feature type="compositionally biased region" description="Acidic residues" evidence="8">
    <location>
        <begin position="41"/>
        <end position="56"/>
    </location>
</feature>
<evidence type="ECO:0000313" key="12">
    <source>
        <dbReference type="Proteomes" id="UP001212997"/>
    </source>
</evidence>
<evidence type="ECO:0000256" key="8">
    <source>
        <dbReference type="SAM" id="MobiDB-lite"/>
    </source>
</evidence>
<feature type="transmembrane region" description="Helical" evidence="9">
    <location>
        <begin position="436"/>
        <end position="456"/>
    </location>
</feature>
<feature type="transmembrane region" description="Helical" evidence="9">
    <location>
        <begin position="393"/>
        <end position="416"/>
    </location>
</feature>
<keyword evidence="12" id="KW-1185">Reference proteome</keyword>
<evidence type="ECO:0000256" key="1">
    <source>
        <dbReference type="ARBA" id="ARBA00004141"/>
    </source>
</evidence>
<feature type="region of interest" description="Disordered" evidence="8">
    <location>
        <begin position="85"/>
        <end position="104"/>
    </location>
</feature>
<evidence type="ECO:0000256" key="9">
    <source>
        <dbReference type="SAM" id="Phobius"/>
    </source>
</evidence>
<dbReference type="PANTHER" id="PTHR22950:SF692">
    <property type="entry name" value="TRANSMEMBRANE AMINO ACID TRANSPORTER FAMILY PROTEIN"/>
    <property type="match status" value="1"/>
</dbReference>
<feature type="transmembrane region" description="Helical" evidence="9">
    <location>
        <begin position="255"/>
        <end position="278"/>
    </location>
</feature>
<dbReference type="GO" id="GO:0005774">
    <property type="term" value="C:vacuolar membrane"/>
    <property type="evidence" value="ECO:0007669"/>
    <property type="project" value="TreeGrafter"/>
</dbReference>
<keyword evidence="5" id="KW-0029">Amino-acid transport</keyword>
<dbReference type="PANTHER" id="PTHR22950">
    <property type="entry name" value="AMINO ACID TRANSPORTER"/>
    <property type="match status" value="1"/>
</dbReference>
<feature type="transmembrane region" description="Helical" evidence="9">
    <location>
        <begin position="510"/>
        <end position="530"/>
    </location>
</feature>
<comment type="similarity">
    <text evidence="2">Belongs to the amino acid/polyamine transporter 2 family.</text>
</comment>
<keyword evidence="3" id="KW-0813">Transport</keyword>
<feature type="transmembrane region" description="Helical" evidence="9">
    <location>
        <begin position="225"/>
        <end position="243"/>
    </location>
</feature>
<dbReference type="AlphaFoldDB" id="A0AAD5UWV6"/>
<evidence type="ECO:0000256" key="2">
    <source>
        <dbReference type="ARBA" id="ARBA00008066"/>
    </source>
</evidence>
<dbReference type="Pfam" id="PF01490">
    <property type="entry name" value="Aa_trans"/>
    <property type="match status" value="2"/>
</dbReference>
<reference evidence="11" key="1">
    <citation type="submission" date="2022-07" db="EMBL/GenBank/DDBJ databases">
        <title>Genome Sequence of Physisporinus lineatus.</title>
        <authorList>
            <person name="Buettner E."/>
        </authorList>
    </citation>
    <scope>NUCLEOTIDE SEQUENCE</scope>
    <source>
        <strain evidence="11">VT162</strain>
    </source>
</reference>
<dbReference type="GO" id="GO:0015179">
    <property type="term" value="F:L-amino acid transmembrane transporter activity"/>
    <property type="evidence" value="ECO:0007669"/>
    <property type="project" value="TreeGrafter"/>
</dbReference>
<evidence type="ECO:0000256" key="5">
    <source>
        <dbReference type="ARBA" id="ARBA00022970"/>
    </source>
</evidence>
<keyword evidence="7 9" id="KW-0472">Membrane</keyword>
<feature type="domain" description="Amino acid transporter transmembrane" evidence="10">
    <location>
        <begin position="248"/>
        <end position="565"/>
    </location>
</feature>
<keyword evidence="4 9" id="KW-0812">Transmembrane</keyword>
<evidence type="ECO:0000259" key="10">
    <source>
        <dbReference type="Pfam" id="PF01490"/>
    </source>
</evidence>
<evidence type="ECO:0000256" key="4">
    <source>
        <dbReference type="ARBA" id="ARBA00022692"/>
    </source>
</evidence>
<feature type="transmembrane region" description="Helical" evidence="9">
    <location>
        <begin position="360"/>
        <end position="381"/>
    </location>
</feature>
<proteinExistence type="inferred from homology"/>
<gene>
    <name evidence="11" type="ORF">NLI96_g10996</name>
</gene>
<comment type="caution">
    <text evidence="11">The sequence shown here is derived from an EMBL/GenBank/DDBJ whole genome shotgun (WGS) entry which is preliminary data.</text>
</comment>
<evidence type="ECO:0000256" key="7">
    <source>
        <dbReference type="ARBA" id="ARBA00023136"/>
    </source>
</evidence>